<name>A0A2H3DU73_ARMGA</name>
<dbReference type="EMBL" id="KZ293658">
    <property type="protein sequence ID" value="PBK92657.1"/>
    <property type="molecule type" value="Genomic_DNA"/>
</dbReference>
<dbReference type="Proteomes" id="UP000217790">
    <property type="component" value="Unassembled WGS sequence"/>
</dbReference>
<gene>
    <name evidence="1" type="ORF">ARMGADRAFT_1030894</name>
</gene>
<reference evidence="2" key="1">
    <citation type="journal article" date="2017" name="Nat. Ecol. Evol.">
        <title>Genome expansion and lineage-specific genetic innovations in the forest pathogenic fungi Armillaria.</title>
        <authorList>
            <person name="Sipos G."/>
            <person name="Prasanna A.N."/>
            <person name="Walter M.C."/>
            <person name="O'Connor E."/>
            <person name="Balint B."/>
            <person name="Krizsan K."/>
            <person name="Kiss B."/>
            <person name="Hess J."/>
            <person name="Varga T."/>
            <person name="Slot J."/>
            <person name="Riley R."/>
            <person name="Boka B."/>
            <person name="Rigling D."/>
            <person name="Barry K."/>
            <person name="Lee J."/>
            <person name="Mihaltcheva S."/>
            <person name="LaButti K."/>
            <person name="Lipzen A."/>
            <person name="Waldron R."/>
            <person name="Moloney N.M."/>
            <person name="Sperisen C."/>
            <person name="Kredics L."/>
            <person name="Vagvoelgyi C."/>
            <person name="Patrignani A."/>
            <person name="Fitzpatrick D."/>
            <person name="Nagy I."/>
            <person name="Doyle S."/>
            <person name="Anderson J.B."/>
            <person name="Grigoriev I.V."/>
            <person name="Gueldener U."/>
            <person name="Muensterkoetter M."/>
            <person name="Nagy L.G."/>
        </authorList>
    </citation>
    <scope>NUCLEOTIDE SEQUENCE [LARGE SCALE GENOMIC DNA]</scope>
    <source>
        <strain evidence="2">Ar21-2</strain>
    </source>
</reference>
<accession>A0A2H3DU73</accession>
<dbReference type="InParanoid" id="A0A2H3DU73"/>
<proteinExistence type="predicted"/>
<sequence length="304" mass="31490">MRCCLCSASSLAWQSLSSFEGRSGSSSPSSGIPLPPVSPAPAISLVESRGGVVEVGLKVSKWLEVVDPIQIGSVPQLESKCNWLTQSSGEGQYSSQFQLGNILASMALLVQKVGSGSPLLSARSLRSEDLSVNGGKFRPLVVGASGVKRVPDQLWSGHGVSDPDSLREGGIVGIGVGVLGVWPSPEVMGLLDSDSGKGYPNIAWSWSGACPYGKLVVRVNNNGGGHCSPMGGGGGLLLVLAGCHTWPYHGWFRLPVGICEGDEGSEENDESGADNSGTDGDGLFVVQVRGYGEFFLVASGKGRE</sequence>
<organism evidence="1 2">
    <name type="scientific">Armillaria gallica</name>
    <name type="common">Bulbous honey fungus</name>
    <name type="synonym">Armillaria bulbosa</name>
    <dbReference type="NCBI Taxonomy" id="47427"/>
    <lineage>
        <taxon>Eukaryota</taxon>
        <taxon>Fungi</taxon>
        <taxon>Dikarya</taxon>
        <taxon>Basidiomycota</taxon>
        <taxon>Agaricomycotina</taxon>
        <taxon>Agaricomycetes</taxon>
        <taxon>Agaricomycetidae</taxon>
        <taxon>Agaricales</taxon>
        <taxon>Marasmiineae</taxon>
        <taxon>Physalacriaceae</taxon>
        <taxon>Armillaria</taxon>
    </lineage>
</organism>
<evidence type="ECO:0000313" key="2">
    <source>
        <dbReference type="Proteomes" id="UP000217790"/>
    </source>
</evidence>
<evidence type="ECO:0000313" key="1">
    <source>
        <dbReference type="EMBL" id="PBK92657.1"/>
    </source>
</evidence>
<dbReference type="AlphaFoldDB" id="A0A2H3DU73"/>
<keyword evidence="2" id="KW-1185">Reference proteome</keyword>
<protein>
    <submittedName>
        <fullName evidence="1">Uncharacterized protein</fullName>
    </submittedName>
</protein>